<evidence type="ECO:0000313" key="1">
    <source>
        <dbReference type="EMBL" id="DAG02198.1"/>
    </source>
</evidence>
<name>A0A8S5V668_9CAUD</name>
<dbReference type="EMBL" id="BK016207">
    <property type="protein sequence ID" value="DAG02198.1"/>
    <property type="molecule type" value="Genomic_DNA"/>
</dbReference>
<protein>
    <submittedName>
        <fullName evidence="1">Major capsid protein</fullName>
    </submittedName>
</protein>
<reference evidence="1" key="1">
    <citation type="journal article" date="2021" name="Proc. Natl. Acad. Sci. U.S.A.">
        <title>A Catalog of Tens of Thousands of Viruses from Human Metagenomes Reveals Hidden Associations with Chronic Diseases.</title>
        <authorList>
            <person name="Tisza M.J."/>
            <person name="Buck C.B."/>
        </authorList>
    </citation>
    <scope>NUCLEOTIDE SEQUENCE</scope>
    <source>
        <strain evidence="1">Ctmqu18</strain>
    </source>
</reference>
<sequence>MAHTIYENFYLSNEVEDQYKSHLDLQQFCKVDNSLTGTAGMKRQINVYSATDGTETLTMGNGNTKSIEVKYAKKEYEILLAQNRFKYFDEQEMTDPMLVPVGVRHMGTDLFNYVNKSIYTEFKKANMAVAAEKLNFAAFADAVASLNIEYTDNEAEKVASLAFAFVSPADVAELRKNLAEDLKYVEAFVRTGYVGTVAGVNIFTKKDADKGTVIVATGTAVTLFNKKGVEVEQDRDRDRRENTIWSRKYYLAALTDATKAVKVIAGKAKKSTDTTVIASKMYYKPNGTGYIVGTPTTNPSTEGFYEIG</sequence>
<organism evidence="1">
    <name type="scientific">Siphoviridae sp. ctmqu18</name>
    <dbReference type="NCBI Taxonomy" id="2825655"/>
    <lineage>
        <taxon>Viruses</taxon>
        <taxon>Duplodnaviria</taxon>
        <taxon>Heunggongvirae</taxon>
        <taxon>Uroviricota</taxon>
        <taxon>Caudoviricetes</taxon>
    </lineage>
</organism>
<dbReference type="SUPFAM" id="SSF56563">
    <property type="entry name" value="Major capsid protein gp5"/>
    <property type="match status" value="1"/>
</dbReference>
<proteinExistence type="predicted"/>
<accession>A0A8S5V668</accession>